<organism evidence="7 8">
    <name type="scientific">Escherichia coli</name>
    <dbReference type="NCBI Taxonomy" id="562"/>
    <lineage>
        <taxon>Bacteria</taxon>
        <taxon>Pseudomonadati</taxon>
        <taxon>Pseudomonadota</taxon>
        <taxon>Gammaproteobacteria</taxon>
        <taxon>Enterobacterales</taxon>
        <taxon>Enterobacteriaceae</taxon>
        <taxon>Escherichia</taxon>
    </lineage>
</organism>
<protein>
    <submittedName>
        <fullName evidence="7">Fimbrial-like protein YadL</fullName>
    </submittedName>
</protein>
<evidence type="ECO:0000256" key="4">
    <source>
        <dbReference type="ARBA" id="ARBA00023263"/>
    </source>
</evidence>
<dbReference type="GO" id="GO:0009289">
    <property type="term" value="C:pilus"/>
    <property type="evidence" value="ECO:0007669"/>
    <property type="project" value="UniProtKB-SubCell"/>
</dbReference>
<dbReference type="GO" id="GO:0043709">
    <property type="term" value="P:cell adhesion involved in single-species biofilm formation"/>
    <property type="evidence" value="ECO:0007669"/>
    <property type="project" value="TreeGrafter"/>
</dbReference>
<evidence type="ECO:0000256" key="5">
    <source>
        <dbReference type="SAM" id="SignalP"/>
    </source>
</evidence>
<dbReference type="AlphaFoldDB" id="A0AAW7V023"/>
<comment type="similarity">
    <text evidence="2">Belongs to the fimbrial protein family.</text>
</comment>
<name>A0AAW7V023_ECOLX</name>
<dbReference type="PANTHER" id="PTHR33420">
    <property type="entry name" value="FIMBRIAL SUBUNIT ELFA-RELATED"/>
    <property type="match status" value="1"/>
</dbReference>
<dbReference type="Pfam" id="PF00419">
    <property type="entry name" value="Fimbrial"/>
    <property type="match status" value="1"/>
</dbReference>
<dbReference type="RefSeq" id="WP_001605062.1">
    <property type="nucleotide sequence ID" value="NZ_AP022087.1"/>
</dbReference>
<gene>
    <name evidence="7" type="primary">yadL</name>
    <name evidence="7" type="ORF">Q2V20_12200</name>
</gene>
<dbReference type="PANTHER" id="PTHR33420:SF12">
    <property type="entry name" value="FIMBRIN-LIKE PROTEIN FIMI-RELATED"/>
    <property type="match status" value="1"/>
</dbReference>
<feature type="chain" id="PRO_5043947691" evidence="5">
    <location>
        <begin position="29"/>
        <end position="202"/>
    </location>
</feature>
<dbReference type="EMBL" id="JAUKXU010000009">
    <property type="protein sequence ID" value="MDO2574913.1"/>
    <property type="molecule type" value="Genomic_DNA"/>
</dbReference>
<keyword evidence="3 5" id="KW-0732">Signal</keyword>
<evidence type="ECO:0000313" key="8">
    <source>
        <dbReference type="Proteomes" id="UP001173661"/>
    </source>
</evidence>
<reference evidence="7" key="1">
    <citation type="submission" date="2023-07" db="EMBL/GenBank/DDBJ databases">
        <title>High risk of intestinal colonization with ESBL-producing Escherichia coli among soldiers of military contingents in specific geographic regions.</title>
        <authorList>
            <person name="Literacka E."/>
        </authorList>
    </citation>
    <scope>NUCLEOTIDE SEQUENCE</scope>
    <source>
        <strain evidence="7">66</strain>
    </source>
</reference>
<keyword evidence="4" id="KW-0281">Fimbrium</keyword>
<evidence type="ECO:0000259" key="6">
    <source>
        <dbReference type="Pfam" id="PF00419"/>
    </source>
</evidence>
<proteinExistence type="inferred from homology"/>
<feature type="signal peptide" evidence="5">
    <location>
        <begin position="1"/>
        <end position="28"/>
    </location>
</feature>
<comment type="caution">
    <text evidence="7">The sequence shown here is derived from an EMBL/GenBank/DDBJ whole genome shotgun (WGS) entry which is preliminary data.</text>
</comment>
<sequence length="202" mass="20958">MMKFKPSRFGLSTATILAASVLTFSSFAATDSVKLNVKTTVEMGTCTASLVDDNDQTISVVAFGDVYISEINAKTKIKTFKLQFKDCAGIPGKKAKIKLTKRATCEGASNDGLGFANGSTASDKASAVAVEVWSTSTPAVGSAAQFSCVTPADQEVSIATATGNTVVDYPMSARLVVDKSKTVSDVTAGTFSAPATFSVTYN</sequence>
<feature type="domain" description="Fimbrial-type adhesion" evidence="6">
    <location>
        <begin position="40"/>
        <end position="201"/>
    </location>
</feature>
<accession>A0AAW7V023</accession>
<evidence type="ECO:0000256" key="1">
    <source>
        <dbReference type="ARBA" id="ARBA00004561"/>
    </source>
</evidence>
<comment type="subcellular location">
    <subcellularLocation>
        <location evidence="1">Fimbrium</location>
    </subcellularLocation>
</comment>
<dbReference type="Gene3D" id="2.60.40.1090">
    <property type="entry name" value="Fimbrial-type adhesion domain"/>
    <property type="match status" value="1"/>
</dbReference>
<evidence type="ECO:0000256" key="2">
    <source>
        <dbReference type="ARBA" id="ARBA00006671"/>
    </source>
</evidence>
<dbReference type="NCBIfam" id="NF011797">
    <property type="entry name" value="PRK15263.1-3"/>
    <property type="match status" value="1"/>
</dbReference>
<evidence type="ECO:0000313" key="7">
    <source>
        <dbReference type="EMBL" id="MDO2574913.1"/>
    </source>
</evidence>
<dbReference type="InterPro" id="IPR050263">
    <property type="entry name" value="Bact_Fimbrial_Adh_Pro"/>
</dbReference>
<evidence type="ECO:0000256" key="3">
    <source>
        <dbReference type="ARBA" id="ARBA00022729"/>
    </source>
</evidence>
<dbReference type="InterPro" id="IPR008966">
    <property type="entry name" value="Adhesion_dom_sf"/>
</dbReference>
<dbReference type="SUPFAM" id="SSF49401">
    <property type="entry name" value="Bacterial adhesins"/>
    <property type="match status" value="1"/>
</dbReference>
<dbReference type="InterPro" id="IPR000259">
    <property type="entry name" value="Adhesion_dom_fimbrial"/>
</dbReference>
<dbReference type="InterPro" id="IPR036937">
    <property type="entry name" value="Adhesion_dom_fimbrial_sf"/>
</dbReference>
<dbReference type="Proteomes" id="UP001173661">
    <property type="component" value="Unassembled WGS sequence"/>
</dbReference>